<evidence type="ECO:0000256" key="2">
    <source>
        <dbReference type="ARBA" id="ARBA00004417"/>
    </source>
</evidence>
<evidence type="ECO:0000256" key="16">
    <source>
        <dbReference type="ARBA" id="ARBA00034000"/>
    </source>
</evidence>
<keyword evidence="10 21" id="KW-0732">Signal</keyword>
<comment type="function">
    <text evidence="1">Removes C-terminal D-alanyl residues from sugar-peptide cell wall precursors.</text>
</comment>
<evidence type="ECO:0000256" key="13">
    <source>
        <dbReference type="ARBA" id="ARBA00022984"/>
    </source>
</evidence>
<dbReference type="InterPro" id="IPR015956">
    <property type="entry name" value="Peniciliin-bd_prot_C_sf"/>
</dbReference>
<dbReference type="GO" id="GO:0071555">
    <property type="term" value="P:cell wall organization"/>
    <property type="evidence" value="ECO:0007669"/>
    <property type="project" value="UniProtKB-KW"/>
</dbReference>
<keyword evidence="15" id="KW-0961">Cell wall biogenesis/degradation</keyword>
<evidence type="ECO:0000256" key="7">
    <source>
        <dbReference type="ARBA" id="ARBA00022519"/>
    </source>
</evidence>
<evidence type="ECO:0000259" key="22">
    <source>
        <dbReference type="SMART" id="SM00936"/>
    </source>
</evidence>
<dbReference type="EC" id="3.4.16.4" evidence="5"/>
<dbReference type="InterPro" id="IPR012907">
    <property type="entry name" value="Peptidase_S11_C"/>
</dbReference>
<dbReference type="InterPro" id="IPR037167">
    <property type="entry name" value="Peptidase_S11_C_sf"/>
</dbReference>
<keyword evidence="9" id="KW-0645">Protease</keyword>
<dbReference type="SMART" id="SM00936">
    <property type="entry name" value="PBP5_C"/>
    <property type="match status" value="1"/>
</dbReference>
<dbReference type="FunFam" id="3.40.710.10:FF:000001">
    <property type="entry name" value="D-alanyl-D-alanine serine-type carboxypeptidase"/>
    <property type="match status" value="1"/>
</dbReference>
<protein>
    <recommendedName>
        <fullName evidence="5">serine-type D-Ala-D-Ala carboxypeptidase</fullName>
        <ecNumber evidence="5">3.4.16.4</ecNumber>
    </recommendedName>
</protein>
<dbReference type="UniPathway" id="UPA00219"/>
<evidence type="ECO:0000256" key="6">
    <source>
        <dbReference type="ARBA" id="ARBA00022475"/>
    </source>
</evidence>
<dbReference type="FunCoup" id="A0A6G9IEU3">
    <property type="interactions" value="396"/>
</dbReference>
<evidence type="ECO:0000256" key="12">
    <source>
        <dbReference type="ARBA" id="ARBA00022960"/>
    </source>
</evidence>
<evidence type="ECO:0000256" key="18">
    <source>
        <dbReference type="PIRSR" id="PIRSR618044-1"/>
    </source>
</evidence>
<evidence type="ECO:0000256" key="19">
    <source>
        <dbReference type="PIRSR" id="PIRSR618044-2"/>
    </source>
</evidence>
<keyword evidence="12" id="KW-0133">Cell shape</keyword>
<gene>
    <name evidence="23" type="ORF">IPMB12_00460</name>
</gene>
<dbReference type="AlphaFoldDB" id="A0A6G9IEU3"/>
<feature type="active site" description="Acyl-ester intermediate" evidence="18">
    <location>
        <position position="71"/>
    </location>
</feature>
<evidence type="ECO:0000313" key="24">
    <source>
        <dbReference type="Proteomes" id="UP000501168"/>
    </source>
</evidence>
<keyword evidence="8 23" id="KW-0121">Carboxypeptidase</keyword>
<dbReference type="GO" id="GO:0008360">
    <property type="term" value="P:regulation of cell shape"/>
    <property type="evidence" value="ECO:0007669"/>
    <property type="project" value="UniProtKB-KW"/>
</dbReference>
<keyword evidence="11 23" id="KW-0378">Hydrolase</keyword>
<feature type="signal peptide" evidence="21">
    <location>
        <begin position="1"/>
        <end position="30"/>
    </location>
</feature>
<feature type="domain" description="Peptidase S11 D-Ala-D-Ala carboxypeptidase A C-terminal" evidence="22">
    <location>
        <begin position="290"/>
        <end position="381"/>
    </location>
</feature>
<dbReference type="GO" id="GO:0006508">
    <property type="term" value="P:proteolysis"/>
    <property type="evidence" value="ECO:0007669"/>
    <property type="project" value="UniProtKB-KW"/>
</dbReference>
<dbReference type="EMBL" id="CP050253">
    <property type="protein sequence ID" value="QIQ22342.1"/>
    <property type="molecule type" value="Genomic_DNA"/>
</dbReference>
<evidence type="ECO:0000256" key="15">
    <source>
        <dbReference type="ARBA" id="ARBA00023316"/>
    </source>
</evidence>
<keyword evidence="13" id="KW-0573">Peptidoglycan synthesis</keyword>
<dbReference type="SUPFAM" id="SSF56601">
    <property type="entry name" value="beta-lactamase/transpeptidase-like"/>
    <property type="match status" value="1"/>
</dbReference>
<dbReference type="InParanoid" id="A0A6G9IEU3"/>
<comment type="pathway">
    <text evidence="17">Glycan biosynthesis.</text>
</comment>
<dbReference type="Gene3D" id="2.60.410.10">
    <property type="entry name" value="D-Ala-D-Ala carboxypeptidase, C-terminal domain"/>
    <property type="match status" value="1"/>
</dbReference>
<dbReference type="InterPro" id="IPR018044">
    <property type="entry name" value="Peptidase_S11"/>
</dbReference>
<sequence length="401" mass="43950">MNQNVFKGLFIKSVSIALIGLAMQSTVVSAALPFPIPEAPKLDAEAYILIDANSGEVITEFNADVRRDPASLTKMMTSYVVGEAIKSNRIADTDMVTVSKAAWAPGNPILKGSSLMFLKVNDQVSVADLNRGIIIQSGNDACIAMAEHVAGSQDSFVNLMNNYGQQLGLTNTHFDTVHGLDAAGQFTTARDMATLGRALILNLPEEYAIYKEKELTYNNIRQPNRNGLLWDTTLNVDGIKTGHTNAAGYNLVASAVEGNTRLISVVLGGRTFKGREEESKKLLTWGFRFFETAIPVKAGTEVKSERLWYGEQNSVRLGSLQDISLTVPRGQAANVQTRTVLSQDYLTAPIEAGTQVGSIQFVLDDQVISEQPLVTLDKVDEAGFFSRIWDYIKLKFNQWFN</sequence>
<evidence type="ECO:0000256" key="14">
    <source>
        <dbReference type="ARBA" id="ARBA00023136"/>
    </source>
</evidence>
<dbReference type="Gene3D" id="3.40.710.10">
    <property type="entry name" value="DD-peptidase/beta-lactamase superfamily"/>
    <property type="match status" value="1"/>
</dbReference>
<evidence type="ECO:0000256" key="17">
    <source>
        <dbReference type="ARBA" id="ARBA00060592"/>
    </source>
</evidence>
<feature type="active site" evidence="18">
    <location>
        <position position="137"/>
    </location>
</feature>
<comment type="pathway">
    <text evidence="3">Cell wall biogenesis; peptidoglycan biosynthesis.</text>
</comment>
<reference evidence="23 24" key="1">
    <citation type="submission" date="2020-03" db="EMBL/GenBank/DDBJ databases">
        <title>Complete genome sequence of Orbus sp. IPMB12 (BCRC 80908).</title>
        <authorList>
            <person name="Lo W.-S."/>
            <person name="Chang T.-H."/>
            <person name="Kuo C.-H."/>
        </authorList>
    </citation>
    <scope>NUCLEOTIDE SEQUENCE [LARGE SCALE GENOMIC DNA]</scope>
    <source>
        <strain evidence="23 24">IPMB12</strain>
    </source>
</reference>
<dbReference type="Proteomes" id="UP000501168">
    <property type="component" value="Chromosome"/>
</dbReference>
<proteinExistence type="inferred from homology"/>
<comment type="subcellular location">
    <subcellularLocation>
        <location evidence="2">Cell inner membrane</location>
        <topology evidence="2">Peripheral membrane protein</topology>
    </subcellularLocation>
</comment>
<dbReference type="InterPro" id="IPR001967">
    <property type="entry name" value="Peptidase_S11_N"/>
</dbReference>
<dbReference type="SUPFAM" id="SSF69189">
    <property type="entry name" value="Penicillin-binding protein associated domain"/>
    <property type="match status" value="1"/>
</dbReference>
<evidence type="ECO:0000256" key="8">
    <source>
        <dbReference type="ARBA" id="ARBA00022645"/>
    </source>
</evidence>
<dbReference type="InterPro" id="IPR012338">
    <property type="entry name" value="Beta-lactam/transpept-like"/>
</dbReference>
<keyword evidence="24" id="KW-1185">Reference proteome</keyword>
<comment type="catalytic activity">
    <reaction evidence="16">
        <text>Preferential cleavage: (Ac)2-L-Lys-D-Ala-|-D-Ala. Also transpeptidation of peptidyl-alanyl moieties that are N-acyl substituents of D-alanine.</text>
        <dbReference type="EC" id="3.4.16.4"/>
    </reaction>
</comment>
<organism evidence="23 24">
    <name type="scientific">Zophobihabitans entericus</name>
    <dbReference type="NCBI Taxonomy" id="1635327"/>
    <lineage>
        <taxon>Bacteria</taxon>
        <taxon>Pseudomonadati</taxon>
        <taxon>Pseudomonadota</taxon>
        <taxon>Gammaproteobacteria</taxon>
        <taxon>Orbales</taxon>
        <taxon>Orbaceae</taxon>
        <taxon>Zophobihabitans</taxon>
    </lineage>
</organism>
<feature type="chain" id="PRO_5026270836" description="serine-type D-Ala-D-Ala carboxypeptidase" evidence="21">
    <location>
        <begin position="31"/>
        <end position="401"/>
    </location>
</feature>
<dbReference type="GO" id="GO:0009002">
    <property type="term" value="F:serine-type D-Ala-D-Ala carboxypeptidase activity"/>
    <property type="evidence" value="ECO:0007669"/>
    <property type="project" value="UniProtKB-EC"/>
</dbReference>
<dbReference type="Pfam" id="PF07943">
    <property type="entry name" value="PBP5_C"/>
    <property type="match status" value="1"/>
</dbReference>
<dbReference type="KEGG" id="orb:IPMB12_00460"/>
<dbReference type="GO" id="GO:0005886">
    <property type="term" value="C:plasma membrane"/>
    <property type="evidence" value="ECO:0007669"/>
    <property type="project" value="UniProtKB-SubCell"/>
</dbReference>
<evidence type="ECO:0000256" key="10">
    <source>
        <dbReference type="ARBA" id="ARBA00022729"/>
    </source>
</evidence>
<evidence type="ECO:0000256" key="21">
    <source>
        <dbReference type="SAM" id="SignalP"/>
    </source>
</evidence>
<evidence type="ECO:0000313" key="23">
    <source>
        <dbReference type="EMBL" id="QIQ22342.1"/>
    </source>
</evidence>
<keyword evidence="6" id="KW-1003">Cell membrane</keyword>
<dbReference type="GO" id="GO:0009252">
    <property type="term" value="P:peptidoglycan biosynthetic process"/>
    <property type="evidence" value="ECO:0007669"/>
    <property type="project" value="UniProtKB-UniPathway"/>
</dbReference>
<evidence type="ECO:0000256" key="3">
    <source>
        <dbReference type="ARBA" id="ARBA00004752"/>
    </source>
</evidence>
<dbReference type="Pfam" id="PF00768">
    <property type="entry name" value="Peptidase_S11"/>
    <property type="match status" value="1"/>
</dbReference>
<evidence type="ECO:0000256" key="9">
    <source>
        <dbReference type="ARBA" id="ARBA00022670"/>
    </source>
</evidence>
<comment type="similarity">
    <text evidence="4 20">Belongs to the peptidase S11 family.</text>
</comment>
<evidence type="ECO:0000256" key="4">
    <source>
        <dbReference type="ARBA" id="ARBA00007164"/>
    </source>
</evidence>
<feature type="active site" description="Proton acceptor" evidence="18">
    <location>
        <position position="74"/>
    </location>
</feature>
<evidence type="ECO:0000256" key="5">
    <source>
        <dbReference type="ARBA" id="ARBA00012448"/>
    </source>
</evidence>
<dbReference type="PRINTS" id="PR00725">
    <property type="entry name" value="DADACBPTASE1"/>
</dbReference>
<keyword evidence="14" id="KW-0472">Membrane</keyword>
<name>A0A6G9IEU3_9GAMM</name>
<evidence type="ECO:0000256" key="1">
    <source>
        <dbReference type="ARBA" id="ARBA00003217"/>
    </source>
</evidence>
<feature type="binding site" evidence="19">
    <location>
        <position position="240"/>
    </location>
    <ligand>
        <name>substrate</name>
    </ligand>
</feature>
<dbReference type="PANTHER" id="PTHR21581">
    <property type="entry name" value="D-ALANYL-D-ALANINE CARBOXYPEPTIDASE"/>
    <property type="match status" value="1"/>
</dbReference>
<keyword evidence="7" id="KW-0997">Cell inner membrane</keyword>
<accession>A0A6G9IEU3</accession>
<dbReference type="PANTHER" id="PTHR21581:SF6">
    <property type="entry name" value="TRAFFICKING PROTEIN PARTICLE COMPLEX SUBUNIT 12"/>
    <property type="match status" value="1"/>
</dbReference>
<dbReference type="GO" id="GO:0008658">
    <property type="term" value="F:penicillin binding"/>
    <property type="evidence" value="ECO:0007669"/>
    <property type="project" value="UniProtKB-ARBA"/>
</dbReference>
<evidence type="ECO:0000256" key="20">
    <source>
        <dbReference type="RuleBase" id="RU004016"/>
    </source>
</evidence>
<evidence type="ECO:0000256" key="11">
    <source>
        <dbReference type="ARBA" id="ARBA00022801"/>
    </source>
</evidence>